<dbReference type="OrthoDB" id="7282183at2"/>
<keyword evidence="1" id="KW-1133">Transmembrane helix</keyword>
<reference evidence="2 3" key="1">
    <citation type="submission" date="2018-08" db="EMBL/GenBank/DDBJ databases">
        <title>Komagataeibacter sp. AV 382.</title>
        <authorList>
            <person name="Skraban J."/>
            <person name="Trcek J."/>
        </authorList>
    </citation>
    <scope>NUCLEOTIDE SEQUENCE [LARGE SCALE GENOMIC DNA]</scope>
    <source>
        <strain evidence="2 3">AV 382</strain>
    </source>
</reference>
<keyword evidence="1" id="KW-0472">Membrane</keyword>
<dbReference type="AlphaFoldDB" id="A0A371Z165"/>
<keyword evidence="1" id="KW-0812">Transmembrane</keyword>
<protein>
    <submittedName>
        <fullName evidence="2">Uncharacterized protein</fullName>
    </submittedName>
</protein>
<feature type="transmembrane region" description="Helical" evidence="1">
    <location>
        <begin position="6"/>
        <end position="28"/>
    </location>
</feature>
<feature type="transmembrane region" description="Helical" evidence="1">
    <location>
        <begin position="69"/>
        <end position="89"/>
    </location>
</feature>
<feature type="transmembrane region" description="Helical" evidence="1">
    <location>
        <begin position="173"/>
        <end position="190"/>
    </location>
</feature>
<evidence type="ECO:0000313" key="2">
    <source>
        <dbReference type="EMBL" id="RFD20240.1"/>
    </source>
</evidence>
<evidence type="ECO:0000256" key="1">
    <source>
        <dbReference type="SAM" id="Phobius"/>
    </source>
</evidence>
<feature type="transmembrane region" description="Helical" evidence="1">
    <location>
        <begin position="287"/>
        <end position="306"/>
    </location>
</feature>
<dbReference type="RefSeq" id="WP_116702727.1">
    <property type="nucleotide sequence ID" value="NZ_QUWV01000052.1"/>
</dbReference>
<name>A0A371Z165_9PROT</name>
<feature type="transmembrane region" description="Helical" evidence="1">
    <location>
        <begin position="131"/>
        <end position="153"/>
    </location>
</feature>
<feature type="transmembrane region" description="Helical" evidence="1">
    <location>
        <begin position="101"/>
        <end position="124"/>
    </location>
</feature>
<evidence type="ECO:0000313" key="3">
    <source>
        <dbReference type="Proteomes" id="UP000262371"/>
    </source>
</evidence>
<dbReference type="EMBL" id="QUWV01000052">
    <property type="protein sequence ID" value="RFD20240.1"/>
    <property type="molecule type" value="Genomic_DNA"/>
</dbReference>
<sequence>MTASLVLALCHVVLVVGTVPVWMALLGWMTAIMEGARRLPDPMARWRALRQAWRQAGVRSAAGAQVTAVAPWLALAAGVAAMLLVPSFAIGMPGGGLSDLLVVGGLLEVAFVALVVVAVAAGLARPGHAGLRAVTGGVMIQPVLLLSCAVLGMCLPDGTLAGLVRQAHVADMNLIRVPLALVAGALLVAVDDAGASPALFSTMVEDLAGPDRAVAEYARDLVAVVWMMLARDLIWPESIVTPDFMARSGGMLAVMTALGLWLGHMLLACGCVAGMRVFVLSGRWQTAGRAGLALLCAVMAAVLLFASRWAG</sequence>
<accession>A0A371Z165</accession>
<proteinExistence type="predicted"/>
<comment type="caution">
    <text evidence="2">The sequence shown here is derived from an EMBL/GenBank/DDBJ whole genome shotgun (WGS) entry which is preliminary data.</text>
</comment>
<feature type="transmembrane region" description="Helical" evidence="1">
    <location>
        <begin position="252"/>
        <end position="275"/>
    </location>
</feature>
<dbReference type="Proteomes" id="UP000262371">
    <property type="component" value="Unassembled WGS sequence"/>
</dbReference>
<gene>
    <name evidence="2" type="ORF">DY926_07060</name>
</gene>
<organism evidence="2 3">
    <name type="scientific">Komagataeibacter melaceti</name>
    <dbReference type="NCBI Taxonomy" id="2766577"/>
    <lineage>
        <taxon>Bacteria</taxon>
        <taxon>Pseudomonadati</taxon>
        <taxon>Pseudomonadota</taxon>
        <taxon>Alphaproteobacteria</taxon>
        <taxon>Acetobacterales</taxon>
        <taxon>Acetobacteraceae</taxon>
        <taxon>Komagataeibacter</taxon>
    </lineage>
</organism>
<keyword evidence="3" id="KW-1185">Reference proteome</keyword>